<evidence type="ECO:0000313" key="2">
    <source>
        <dbReference type="Proteomes" id="UP001556637"/>
    </source>
</evidence>
<dbReference type="RefSeq" id="WP_367983634.1">
    <property type="nucleotide sequence ID" value="NZ_JBAKFF010000001.1"/>
</dbReference>
<proteinExistence type="predicted"/>
<accession>A0ABV3T6M4</accession>
<name>A0ABV3T6M4_9GAMM</name>
<gene>
    <name evidence="1" type="ORF">V6X30_05505</name>
</gene>
<organism evidence="1 2">
    <name type="scientific">Spiribacter insolitus</name>
    <dbReference type="NCBI Taxonomy" id="3122417"/>
    <lineage>
        <taxon>Bacteria</taxon>
        <taxon>Pseudomonadati</taxon>
        <taxon>Pseudomonadota</taxon>
        <taxon>Gammaproteobacteria</taxon>
        <taxon>Chromatiales</taxon>
        <taxon>Ectothiorhodospiraceae</taxon>
        <taxon>Spiribacter</taxon>
    </lineage>
</organism>
<sequence length="187" mass="20411">MGEVTVPGVHQVRFVYSALEDRLAIRLTMASGDGRVAWLTRRGLTGLMRHMNTMLKKSHPAADGDEAHDAVMALEHIGARSQVAAERAQEKDARAGDGSVGVEAPSNWAHHLITEVTVEPQGDRLVVALMGQPLPSVPDRRLDPLPVAGLSLTRAHAHELLHLMRTHAEQAGWALEPPITWMNRQGE</sequence>
<protein>
    <submittedName>
        <fullName evidence="1">Uncharacterized protein</fullName>
    </submittedName>
</protein>
<reference evidence="1 2" key="1">
    <citation type="submission" date="2024-02" db="EMBL/GenBank/DDBJ databases">
        <title>New especies of Spiribacter isolated from saline water.</title>
        <authorList>
            <person name="Leon M.J."/>
            <person name="De La Haba R."/>
            <person name="Sanchez-Porro C."/>
            <person name="Ventosa A."/>
        </authorList>
    </citation>
    <scope>NUCLEOTIDE SEQUENCE [LARGE SCALE GENOMIC DNA]</scope>
    <source>
        <strain evidence="2">ag22IC4-189</strain>
    </source>
</reference>
<evidence type="ECO:0000313" key="1">
    <source>
        <dbReference type="EMBL" id="MEX0430856.1"/>
    </source>
</evidence>
<keyword evidence="2" id="KW-1185">Reference proteome</keyword>
<dbReference type="EMBL" id="JBAKFF010000001">
    <property type="protein sequence ID" value="MEX0430856.1"/>
    <property type="molecule type" value="Genomic_DNA"/>
</dbReference>
<dbReference type="Proteomes" id="UP001556637">
    <property type="component" value="Unassembled WGS sequence"/>
</dbReference>
<comment type="caution">
    <text evidence="1">The sequence shown here is derived from an EMBL/GenBank/DDBJ whole genome shotgun (WGS) entry which is preliminary data.</text>
</comment>